<accession>A0A0A9CDJ5</accession>
<reference evidence="1" key="1">
    <citation type="submission" date="2014-09" db="EMBL/GenBank/DDBJ databases">
        <authorList>
            <person name="Magalhaes I.L.F."/>
            <person name="Oliveira U."/>
            <person name="Santos F.R."/>
            <person name="Vidigal T.H.D.A."/>
            <person name="Brescovit A.D."/>
            <person name="Santos A.J."/>
        </authorList>
    </citation>
    <scope>NUCLEOTIDE SEQUENCE</scope>
    <source>
        <tissue evidence="1">Shoot tissue taken approximately 20 cm above the soil surface</tissue>
    </source>
</reference>
<evidence type="ECO:0000313" key="1">
    <source>
        <dbReference type="EMBL" id="JAD74409.1"/>
    </source>
</evidence>
<sequence length="29" mass="3216">MLTTIAKALLVIIREGVHLNLVLLKDKIS</sequence>
<reference evidence="1" key="2">
    <citation type="journal article" date="2015" name="Data Brief">
        <title>Shoot transcriptome of the giant reed, Arundo donax.</title>
        <authorList>
            <person name="Barrero R.A."/>
            <person name="Guerrero F.D."/>
            <person name="Moolhuijzen P."/>
            <person name="Goolsby J.A."/>
            <person name="Tidwell J."/>
            <person name="Bellgard S.E."/>
            <person name="Bellgard M.I."/>
        </authorList>
    </citation>
    <scope>NUCLEOTIDE SEQUENCE</scope>
    <source>
        <tissue evidence="1">Shoot tissue taken approximately 20 cm above the soil surface</tissue>
    </source>
</reference>
<proteinExistence type="predicted"/>
<dbReference type="EMBL" id="GBRH01223486">
    <property type="protein sequence ID" value="JAD74409.1"/>
    <property type="molecule type" value="Transcribed_RNA"/>
</dbReference>
<organism evidence="1">
    <name type="scientific">Arundo donax</name>
    <name type="common">Giant reed</name>
    <name type="synonym">Donax arundinaceus</name>
    <dbReference type="NCBI Taxonomy" id="35708"/>
    <lineage>
        <taxon>Eukaryota</taxon>
        <taxon>Viridiplantae</taxon>
        <taxon>Streptophyta</taxon>
        <taxon>Embryophyta</taxon>
        <taxon>Tracheophyta</taxon>
        <taxon>Spermatophyta</taxon>
        <taxon>Magnoliopsida</taxon>
        <taxon>Liliopsida</taxon>
        <taxon>Poales</taxon>
        <taxon>Poaceae</taxon>
        <taxon>PACMAD clade</taxon>
        <taxon>Arundinoideae</taxon>
        <taxon>Arundineae</taxon>
        <taxon>Arundo</taxon>
    </lineage>
</organism>
<dbReference type="AlphaFoldDB" id="A0A0A9CDJ5"/>
<name>A0A0A9CDJ5_ARUDO</name>
<protein>
    <submittedName>
        <fullName evidence="1">Uncharacterized protein</fullName>
    </submittedName>
</protein>